<sequence>MAPRGPSFSGACGHSRRLFMCIRLANLSIFTILVTSSLSLEGIKRSHNKIQAVASYVRKTSKVVEATLLDFGYVALARENTDAADASRAANADKYVANNPVKL</sequence>
<reference evidence="1 2" key="1">
    <citation type="submission" date="2024-03" db="EMBL/GenBank/DDBJ databases">
        <title>Adaptation during the transition from Ophiocordyceps entomopathogen to insect associate is accompanied by gene loss and intensified selection.</title>
        <authorList>
            <person name="Ward C.M."/>
            <person name="Onetto C.A."/>
            <person name="Borneman A.R."/>
        </authorList>
    </citation>
    <scope>NUCLEOTIDE SEQUENCE [LARGE SCALE GENOMIC DNA]</scope>
    <source>
        <strain evidence="1">AWRI1</strain>
        <tissue evidence="1">Single Adult Female</tissue>
    </source>
</reference>
<keyword evidence="2" id="KW-1185">Reference proteome</keyword>
<evidence type="ECO:0000313" key="2">
    <source>
        <dbReference type="Proteomes" id="UP001367676"/>
    </source>
</evidence>
<dbReference type="EMBL" id="JBBCAQ010000020">
    <property type="protein sequence ID" value="KAK7592916.1"/>
    <property type="molecule type" value="Genomic_DNA"/>
</dbReference>
<evidence type="ECO:0000313" key="1">
    <source>
        <dbReference type="EMBL" id="KAK7592916.1"/>
    </source>
</evidence>
<organism evidence="1 2">
    <name type="scientific">Parthenolecanium corni</name>
    <dbReference type="NCBI Taxonomy" id="536013"/>
    <lineage>
        <taxon>Eukaryota</taxon>
        <taxon>Metazoa</taxon>
        <taxon>Ecdysozoa</taxon>
        <taxon>Arthropoda</taxon>
        <taxon>Hexapoda</taxon>
        <taxon>Insecta</taxon>
        <taxon>Pterygota</taxon>
        <taxon>Neoptera</taxon>
        <taxon>Paraneoptera</taxon>
        <taxon>Hemiptera</taxon>
        <taxon>Sternorrhyncha</taxon>
        <taxon>Coccoidea</taxon>
        <taxon>Coccidae</taxon>
        <taxon>Parthenolecanium</taxon>
    </lineage>
</organism>
<gene>
    <name evidence="1" type="ORF">V9T40_007668</name>
</gene>
<dbReference type="AlphaFoldDB" id="A0AAN9Y6C0"/>
<dbReference type="Proteomes" id="UP001367676">
    <property type="component" value="Unassembled WGS sequence"/>
</dbReference>
<proteinExistence type="predicted"/>
<protein>
    <submittedName>
        <fullName evidence="1">Uncharacterized protein</fullName>
    </submittedName>
</protein>
<name>A0AAN9Y6C0_9HEMI</name>
<comment type="caution">
    <text evidence="1">The sequence shown here is derived from an EMBL/GenBank/DDBJ whole genome shotgun (WGS) entry which is preliminary data.</text>
</comment>
<accession>A0AAN9Y6C0</accession>